<evidence type="ECO:0000256" key="1">
    <source>
        <dbReference type="ARBA" id="ARBA00012787"/>
    </source>
</evidence>
<dbReference type="GO" id="GO:0006400">
    <property type="term" value="P:tRNA modification"/>
    <property type="evidence" value="ECO:0007669"/>
    <property type="project" value="TreeGrafter"/>
</dbReference>
<name>A0A382EG62_9ZZZZ</name>
<gene>
    <name evidence="5" type="ORF">METZ01_LOCUS202176</name>
</gene>
<evidence type="ECO:0000256" key="3">
    <source>
        <dbReference type="ARBA" id="ARBA00023235"/>
    </source>
</evidence>
<feature type="domain" description="Pseudouridine synthase II N-terminal" evidence="4">
    <location>
        <begin position="26"/>
        <end position="174"/>
    </location>
</feature>
<dbReference type="PANTHER" id="PTHR13767">
    <property type="entry name" value="TRNA-PSEUDOURIDINE SYNTHASE"/>
    <property type="match status" value="1"/>
</dbReference>
<dbReference type="Pfam" id="PF01509">
    <property type="entry name" value="TruB_N"/>
    <property type="match status" value="1"/>
</dbReference>
<protein>
    <recommendedName>
        <fullName evidence="1">tRNA pseudouridine(55) synthase</fullName>
        <ecNumber evidence="1">5.4.99.25</ecNumber>
    </recommendedName>
</protein>
<dbReference type="SUPFAM" id="SSF55120">
    <property type="entry name" value="Pseudouridine synthase"/>
    <property type="match status" value="1"/>
</dbReference>
<accession>A0A382EG62</accession>
<evidence type="ECO:0000256" key="2">
    <source>
        <dbReference type="ARBA" id="ARBA00022694"/>
    </source>
</evidence>
<feature type="non-terminal residue" evidence="5">
    <location>
        <position position="248"/>
    </location>
</feature>
<dbReference type="InterPro" id="IPR014780">
    <property type="entry name" value="tRNA_psdUridine_synth_TruB"/>
</dbReference>
<dbReference type="InterPro" id="IPR020103">
    <property type="entry name" value="PsdUridine_synth_cat_dom_sf"/>
</dbReference>
<evidence type="ECO:0000259" key="4">
    <source>
        <dbReference type="Pfam" id="PF01509"/>
    </source>
</evidence>
<organism evidence="5">
    <name type="scientific">marine metagenome</name>
    <dbReference type="NCBI Taxonomy" id="408172"/>
    <lineage>
        <taxon>unclassified sequences</taxon>
        <taxon>metagenomes</taxon>
        <taxon>ecological metagenomes</taxon>
    </lineage>
</organism>
<dbReference type="GO" id="GO:0160148">
    <property type="term" value="F:tRNA pseudouridine(55) synthase activity"/>
    <property type="evidence" value="ECO:0007669"/>
    <property type="project" value="UniProtKB-EC"/>
</dbReference>
<evidence type="ECO:0000313" key="5">
    <source>
        <dbReference type="EMBL" id="SVB49322.1"/>
    </source>
</evidence>
<sequence length="248" mass="28486">MSNIQGWLNIYKPLNISSFAIIRRIKKKFNIDKIGHGGTLDPLAEGILPIAVGKTTKLIPFINSDVKEYEFEIKWGEQTSTDDREGMIIERTDNIPTLENIKIKLKEFRGIIMQKPPKASAKKIKGQRAYNLLRQNIDFEVGEKNVQIFETKIINWENELITKIKIKCGKGFYVRSFARDLAEKLDSKGHVHSLKRTKVGKFNINNANLLDDLLKIGQRLHEFRGFHSSVSMLDDILAYEVDDEKSKL</sequence>
<dbReference type="InterPro" id="IPR002501">
    <property type="entry name" value="PsdUridine_synth_N"/>
</dbReference>
<dbReference type="GO" id="GO:1990481">
    <property type="term" value="P:mRNA pseudouridine synthesis"/>
    <property type="evidence" value="ECO:0007669"/>
    <property type="project" value="TreeGrafter"/>
</dbReference>
<dbReference type="GO" id="GO:0003723">
    <property type="term" value="F:RNA binding"/>
    <property type="evidence" value="ECO:0007669"/>
    <property type="project" value="InterPro"/>
</dbReference>
<dbReference type="Gene3D" id="3.30.2350.10">
    <property type="entry name" value="Pseudouridine synthase"/>
    <property type="match status" value="1"/>
</dbReference>
<dbReference type="HAMAP" id="MF_01080">
    <property type="entry name" value="TruB_bact"/>
    <property type="match status" value="1"/>
</dbReference>
<keyword evidence="2" id="KW-0819">tRNA processing</keyword>
<dbReference type="CDD" id="cd02573">
    <property type="entry name" value="PseudoU_synth_EcTruB"/>
    <property type="match status" value="1"/>
</dbReference>
<dbReference type="EMBL" id="UINC01044200">
    <property type="protein sequence ID" value="SVB49322.1"/>
    <property type="molecule type" value="Genomic_DNA"/>
</dbReference>
<dbReference type="EC" id="5.4.99.25" evidence="1"/>
<dbReference type="PANTHER" id="PTHR13767:SF2">
    <property type="entry name" value="PSEUDOURIDYLATE SYNTHASE TRUB1"/>
    <property type="match status" value="1"/>
</dbReference>
<dbReference type="AlphaFoldDB" id="A0A382EG62"/>
<dbReference type="NCBIfam" id="TIGR00431">
    <property type="entry name" value="TruB"/>
    <property type="match status" value="1"/>
</dbReference>
<keyword evidence="3" id="KW-0413">Isomerase</keyword>
<proteinExistence type="inferred from homology"/>
<reference evidence="5" key="1">
    <citation type="submission" date="2018-05" db="EMBL/GenBank/DDBJ databases">
        <authorList>
            <person name="Lanie J.A."/>
            <person name="Ng W.-L."/>
            <person name="Kazmierczak K.M."/>
            <person name="Andrzejewski T.M."/>
            <person name="Davidsen T.M."/>
            <person name="Wayne K.J."/>
            <person name="Tettelin H."/>
            <person name="Glass J.I."/>
            <person name="Rusch D."/>
            <person name="Podicherti R."/>
            <person name="Tsui H.-C.T."/>
            <person name="Winkler M.E."/>
        </authorList>
    </citation>
    <scope>NUCLEOTIDE SEQUENCE</scope>
</reference>